<evidence type="ECO:0000256" key="4">
    <source>
        <dbReference type="ARBA" id="ARBA00023172"/>
    </source>
</evidence>
<dbReference type="InterPro" id="IPR010998">
    <property type="entry name" value="Integrase_recombinase_N"/>
</dbReference>
<dbReference type="InterPro" id="IPR053876">
    <property type="entry name" value="Phage_int_M"/>
</dbReference>
<dbReference type="GO" id="GO:0015074">
    <property type="term" value="P:DNA integration"/>
    <property type="evidence" value="ECO:0007669"/>
    <property type="project" value="UniProtKB-KW"/>
</dbReference>
<organism evidence="6 7">
    <name type="scientific">Variovorax boronicumulans</name>
    <dbReference type="NCBI Taxonomy" id="436515"/>
    <lineage>
        <taxon>Bacteria</taxon>
        <taxon>Pseudomonadati</taxon>
        <taxon>Pseudomonadota</taxon>
        <taxon>Betaproteobacteria</taxon>
        <taxon>Burkholderiales</taxon>
        <taxon>Comamonadaceae</taxon>
        <taxon>Variovorax</taxon>
    </lineage>
</organism>
<dbReference type="Pfam" id="PF13356">
    <property type="entry name" value="Arm-DNA-bind_3"/>
    <property type="match status" value="1"/>
</dbReference>
<feature type="domain" description="Tyr recombinase" evidence="5">
    <location>
        <begin position="203"/>
        <end position="387"/>
    </location>
</feature>
<accession>A0A250DGR6</accession>
<dbReference type="InterPro" id="IPR013762">
    <property type="entry name" value="Integrase-like_cat_sf"/>
</dbReference>
<dbReference type="InterPro" id="IPR011010">
    <property type="entry name" value="DNA_brk_join_enz"/>
</dbReference>
<dbReference type="PANTHER" id="PTHR30629:SF2">
    <property type="entry name" value="PROPHAGE INTEGRASE INTS-RELATED"/>
    <property type="match status" value="1"/>
</dbReference>
<dbReference type="InterPro" id="IPR038488">
    <property type="entry name" value="Integrase_DNA-bd_sf"/>
</dbReference>
<dbReference type="Gene3D" id="3.30.160.390">
    <property type="entry name" value="Integrase, DNA-binding domain"/>
    <property type="match status" value="1"/>
</dbReference>
<keyword evidence="2" id="KW-0229">DNA integration</keyword>
<dbReference type="PANTHER" id="PTHR30629">
    <property type="entry name" value="PROPHAGE INTEGRASE"/>
    <property type="match status" value="1"/>
</dbReference>
<reference evidence="6 7" key="1">
    <citation type="submission" date="2017-09" db="EMBL/GenBank/DDBJ databases">
        <title>The diverse metabolic capabilities of V. boronicumulans make it an excellent choice for continued studies on novel biodegradation.</title>
        <authorList>
            <person name="Sun S."/>
        </authorList>
    </citation>
    <scope>NUCLEOTIDE SEQUENCE [LARGE SCALE GENOMIC DNA]</scope>
    <source>
        <strain evidence="6 7">J1</strain>
    </source>
</reference>
<dbReference type="GO" id="GO:0006310">
    <property type="term" value="P:DNA recombination"/>
    <property type="evidence" value="ECO:0007669"/>
    <property type="project" value="UniProtKB-KW"/>
</dbReference>
<proteinExistence type="inferred from homology"/>
<evidence type="ECO:0000313" key="6">
    <source>
        <dbReference type="EMBL" id="ATA53536.1"/>
    </source>
</evidence>
<dbReference type="GO" id="GO:0003677">
    <property type="term" value="F:DNA binding"/>
    <property type="evidence" value="ECO:0007669"/>
    <property type="project" value="UniProtKB-KW"/>
</dbReference>
<dbReference type="CDD" id="cd00801">
    <property type="entry name" value="INT_P4_C"/>
    <property type="match status" value="1"/>
</dbReference>
<protein>
    <submittedName>
        <fullName evidence="6">Integrase</fullName>
    </submittedName>
</protein>
<keyword evidence="3" id="KW-0238">DNA-binding</keyword>
<keyword evidence="4" id="KW-0233">DNA recombination</keyword>
<dbReference type="Gene3D" id="1.10.443.10">
    <property type="entry name" value="Intergrase catalytic core"/>
    <property type="match status" value="1"/>
</dbReference>
<evidence type="ECO:0000256" key="1">
    <source>
        <dbReference type="ARBA" id="ARBA00008857"/>
    </source>
</evidence>
<evidence type="ECO:0000259" key="5">
    <source>
        <dbReference type="PROSITE" id="PS51898"/>
    </source>
</evidence>
<dbReference type="InterPro" id="IPR025166">
    <property type="entry name" value="Integrase_DNA_bind_dom"/>
</dbReference>
<dbReference type="PROSITE" id="PS51898">
    <property type="entry name" value="TYR_RECOMBINASE"/>
    <property type="match status" value="1"/>
</dbReference>
<dbReference type="SUPFAM" id="SSF56349">
    <property type="entry name" value="DNA breaking-rejoining enzymes"/>
    <property type="match status" value="1"/>
</dbReference>
<evidence type="ECO:0000313" key="7">
    <source>
        <dbReference type="Proteomes" id="UP000217154"/>
    </source>
</evidence>
<dbReference type="EMBL" id="CP023284">
    <property type="protein sequence ID" value="ATA53536.1"/>
    <property type="molecule type" value="Genomic_DNA"/>
</dbReference>
<evidence type="ECO:0000256" key="2">
    <source>
        <dbReference type="ARBA" id="ARBA00022908"/>
    </source>
</evidence>
<evidence type="ECO:0000256" key="3">
    <source>
        <dbReference type="ARBA" id="ARBA00023125"/>
    </source>
</evidence>
<dbReference type="KEGG" id="vbo:CKY39_10160"/>
<dbReference type="AlphaFoldDB" id="A0A250DGR6"/>
<dbReference type="InterPro" id="IPR050808">
    <property type="entry name" value="Phage_Integrase"/>
</dbReference>
<gene>
    <name evidence="6" type="ORF">CKY39_10160</name>
</gene>
<dbReference type="Pfam" id="PF00589">
    <property type="entry name" value="Phage_integrase"/>
    <property type="match status" value="1"/>
</dbReference>
<dbReference type="Pfam" id="PF22022">
    <property type="entry name" value="Phage_int_M"/>
    <property type="match status" value="1"/>
</dbReference>
<sequence length="387" mass="43464">MLTDKHCKNAICPPDKKRARFTDALGLYLEVSPTGSKRWFWKTYSGGKEGRMALGSYPATSLADARKARDAAKMQKADGIDPVLARKVQKLKSSNPTGDTFKVVALEWYAKQKDRWSPGHAERLQRQLERDLFPWLGERRLREIEAVELLATLRKVEERGAIETADRGLMLARQVWCYGVATGRVERDITADLKGALQPYRGRHFAAITEPAQFGELLRAIRAYKGGPIVRAALQLAPMLFQRPGELRAAAWTEMDLDAALWTIPAARMKREKEGKEYGSPHLVPLPTQAVAALRDLYRLTGHGTLVFPGERSHDRPISENSVRTALITMGYTPEVQTWHGFRATARTMIAEVLEVDPLVIEAQLAHAVKDANGRAYNRTQYVNPLR</sequence>
<dbReference type="InterPro" id="IPR002104">
    <property type="entry name" value="Integrase_catalytic"/>
</dbReference>
<dbReference type="RefSeq" id="WP_095744344.1">
    <property type="nucleotide sequence ID" value="NZ_CP023284.1"/>
</dbReference>
<dbReference type="Gene3D" id="1.10.150.130">
    <property type="match status" value="1"/>
</dbReference>
<dbReference type="Proteomes" id="UP000217154">
    <property type="component" value="Chromosome"/>
</dbReference>
<name>A0A250DGR6_9BURK</name>
<comment type="similarity">
    <text evidence="1">Belongs to the 'phage' integrase family.</text>
</comment>